<dbReference type="PROSITE" id="PS51304">
    <property type="entry name" value="GALECTIN"/>
    <property type="match status" value="1"/>
</dbReference>
<dbReference type="PANTHER" id="PTHR23250:SF1">
    <property type="entry name" value="TECTONIN BETA-PROPELLER REPEAT-CONTAINING PROTEIN 1"/>
    <property type="match status" value="1"/>
</dbReference>
<dbReference type="SMART" id="SM00276">
    <property type="entry name" value="GLECT"/>
    <property type="match status" value="1"/>
</dbReference>
<keyword evidence="2" id="KW-0430">Lectin</keyword>
<feature type="region of interest" description="Disordered" evidence="4">
    <location>
        <begin position="420"/>
        <end position="440"/>
    </location>
</feature>
<dbReference type="InterPro" id="IPR006624">
    <property type="entry name" value="Beta-propeller_rpt_TECPR"/>
</dbReference>
<organism evidence="6 7">
    <name type="scientific">Phyllotreta striolata</name>
    <name type="common">Striped flea beetle</name>
    <name type="synonym">Crioceris striolata</name>
    <dbReference type="NCBI Taxonomy" id="444603"/>
    <lineage>
        <taxon>Eukaryota</taxon>
        <taxon>Metazoa</taxon>
        <taxon>Ecdysozoa</taxon>
        <taxon>Arthropoda</taxon>
        <taxon>Hexapoda</taxon>
        <taxon>Insecta</taxon>
        <taxon>Pterygota</taxon>
        <taxon>Neoptera</taxon>
        <taxon>Endopterygota</taxon>
        <taxon>Coleoptera</taxon>
        <taxon>Polyphaga</taxon>
        <taxon>Cucujiformia</taxon>
        <taxon>Chrysomeloidea</taxon>
        <taxon>Chrysomelidae</taxon>
        <taxon>Galerucinae</taxon>
        <taxon>Alticini</taxon>
        <taxon>Phyllotreta</taxon>
    </lineage>
</organism>
<dbReference type="OrthoDB" id="72441at2759"/>
<evidence type="ECO:0000256" key="2">
    <source>
        <dbReference type="ARBA" id="ARBA00022734"/>
    </source>
</evidence>
<dbReference type="Pfam" id="PF06398">
    <property type="entry name" value="Pex24p"/>
    <property type="match status" value="2"/>
</dbReference>
<evidence type="ECO:0000313" key="6">
    <source>
        <dbReference type="EMBL" id="CAG9854364.1"/>
    </source>
</evidence>
<dbReference type="PANTHER" id="PTHR23250">
    <property type="entry name" value="DYSFERLIN-RELATED"/>
    <property type="match status" value="1"/>
</dbReference>
<dbReference type="AlphaFoldDB" id="A0A9N9XHR4"/>
<accession>A0A9N9XHR4</accession>
<evidence type="ECO:0000256" key="4">
    <source>
        <dbReference type="SAM" id="MobiDB-lite"/>
    </source>
</evidence>
<dbReference type="SMART" id="SM00694">
    <property type="entry name" value="DysFC"/>
    <property type="match status" value="2"/>
</dbReference>
<dbReference type="Proteomes" id="UP001153712">
    <property type="component" value="Chromosome 1"/>
</dbReference>
<dbReference type="SMART" id="SM00706">
    <property type="entry name" value="TECPR"/>
    <property type="match status" value="11"/>
</dbReference>
<dbReference type="InterPro" id="IPR006614">
    <property type="entry name" value="Peroxin/Ferlin"/>
</dbReference>
<dbReference type="GO" id="GO:0005737">
    <property type="term" value="C:cytoplasm"/>
    <property type="evidence" value="ECO:0007669"/>
    <property type="project" value="UniProtKB-ARBA"/>
</dbReference>
<dbReference type="InterPro" id="IPR013320">
    <property type="entry name" value="ConA-like_dom_sf"/>
</dbReference>
<protein>
    <recommendedName>
        <fullName evidence="5">Galectin domain-containing protein</fullName>
    </recommendedName>
</protein>
<feature type="domain" description="Galectin" evidence="5">
    <location>
        <begin position="726"/>
        <end position="865"/>
    </location>
</feature>
<dbReference type="GO" id="GO:0098588">
    <property type="term" value="C:bounding membrane of organelle"/>
    <property type="evidence" value="ECO:0007669"/>
    <property type="project" value="UniProtKB-ARBA"/>
</dbReference>
<dbReference type="Pfam" id="PF00337">
    <property type="entry name" value="Gal-bind_lectin"/>
    <property type="match status" value="1"/>
</dbReference>
<name>A0A9N9XHR4_PHYSR</name>
<dbReference type="CDD" id="cd00070">
    <property type="entry name" value="GLECT"/>
    <property type="match status" value="1"/>
</dbReference>
<evidence type="ECO:0000259" key="5">
    <source>
        <dbReference type="PROSITE" id="PS51304"/>
    </source>
</evidence>
<dbReference type="Pfam" id="PF19193">
    <property type="entry name" value="Tectonin"/>
    <property type="match status" value="2"/>
</dbReference>
<dbReference type="InterPro" id="IPR051513">
    <property type="entry name" value="Tectonin_beta-prop"/>
</dbReference>
<comment type="similarity">
    <text evidence="1">Belongs to the TECPR1 family.</text>
</comment>
<dbReference type="SMART" id="SM00908">
    <property type="entry name" value="Gal-bind_lectin"/>
    <property type="match status" value="1"/>
</dbReference>
<evidence type="ECO:0000256" key="1">
    <source>
        <dbReference type="ARBA" id="ARBA00005966"/>
    </source>
</evidence>
<gene>
    <name evidence="6" type="ORF">PHYEVI_LOCUS827</name>
</gene>
<proteinExistence type="inferred from homology"/>
<dbReference type="GO" id="GO:0030246">
    <property type="term" value="F:carbohydrate binding"/>
    <property type="evidence" value="ECO:0007669"/>
    <property type="project" value="UniProtKB-KW"/>
</dbReference>
<evidence type="ECO:0000313" key="7">
    <source>
        <dbReference type="Proteomes" id="UP001153712"/>
    </source>
</evidence>
<dbReference type="SUPFAM" id="SSF49899">
    <property type="entry name" value="Concanavalin A-like lectins/glucanases"/>
    <property type="match status" value="1"/>
</dbReference>
<keyword evidence="7" id="KW-1185">Reference proteome</keyword>
<dbReference type="SMART" id="SM00693">
    <property type="entry name" value="DysFN"/>
    <property type="match status" value="2"/>
</dbReference>
<dbReference type="InterPro" id="IPR010482">
    <property type="entry name" value="TECPR1-like_DysF"/>
</dbReference>
<reference evidence="6" key="1">
    <citation type="submission" date="2022-01" db="EMBL/GenBank/DDBJ databases">
        <authorList>
            <person name="King R."/>
        </authorList>
    </citation>
    <scope>NUCLEOTIDE SEQUENCE</scope>
</reference>
<evidence type="ECO:0000256" key="3">
    <source>
        <dbReference type="ARBA" id="ARBA00022737"/>
    </source>
</evidence>
<dbReference type="Gene3D" id="2.60.120.200">
    <property type="match status" value="1"/>
</dbReference>
<dbReference type="Pfam" id="PF06462">
    <property type="entry name" value="Hyd_WA"/>
    <property type="match status" value="3"/>
</dbReference>
<keyword evidence="3" id="KW-0677">Repeat</keyword>
<sequence>MPSSLLFGINNEGRVHTLSTTGSGWRELPYVGQEFKKLSAVPYFLWALGGDHQIYVYVYGLDVPIKVVEEAYENERWLPIEGFTSRLLPTDRYHFSNAEGSEDRSIDKIRLPSMAWQWEGDWQKELTLNGQPLDHDGWTYAVDFPSTYYPKKQWKSCVRRRLWVRSRRYCAVNSLCAIAPLHKDATNEPFIDVSIGGQNVAGAVNGTMLVWAVTSHNRVMYRSGVSTKSPEGARWIHVQTPPGSEVCQINVGPTGLVWASTINGTALIRVGVGRDNLQGDAWVSVPSPADNLRIVQLSVGTCAVWAVTHDKQIWFRKGVKGEGASLSEELSTGCGWVEMVGRISHVSVAANDQVFAVGADDRLIYQRTGVTQENLTGKRWHALRAPLQVSRASSNASLSRDRFHKSYCNLQSRPSSMIEQSAMTEWDSHAHSAPNAPASLPVGDLSNARYEIQPKNPKAWSPVHSVGSIVGMEVHPETDESVWSESSRDSCIFADDEELGWADYEAPWSCVESGACTIDTSQMPNWFGDLDIQNASAHFNKPWRLKILEDLKMRLPLKNSFSNYELAVNTTSWVHAGEARVSFHTSAFQDCILQLEWIETTGTLTILNPDGATTMHSFSLGDVTCVQLCSEPGSPRLAIHIPRHSTRVVRIQFSSDALLEEWQALFATSCGKIHDTLNKPCDESVWAVTHLGDIFIWDPSQLEGNQLREDDCYLQKFDLSRKESPFKVALHGGCMPGTIITLNGCIGDDADRIAINLEAPISYKMRHKAHSELENVCLHINPRFSENVVVRNALIEGRWGEEERDGDNPFVKGHEFNLRIETTEDAYHIFVNDRQFATFRHRMPPQSVSVLSYWGKMQPFKLVIKNPVLIMDMLDLYWRQLGGHLKKVESCWAGVTWGIGYDRTAWVYTGGWGGGFLGTLDSSNVHPMTDSQDYRVYENQRWNPVTGYTSAGLPTDRYMWSDATGKKKRTRDQVKLLSVHWQWVSDWMTDFHVPGGVDREGWQYAVDFPSTYHANKQFTDYVRRRRWYRRCAIATTGPWQELGHTKLMDVSLEPVGDSVDAIVSLWALATGGQAMVRVGVCRSNPAGHVWEHVNTDQPLNSISCGPYKQVWAVGKKGCAYYRLGITEDKLEGDKWMCIESPPGAPLKQISVSSTGVWAVDQLGRLHVRKEITSTFPEGTHWQTIVADPTILNSAPDTTGFRQVSVSHNQVWATTNGGVIVRREGICAANPAGSGWDIGINGDWQHISVRAFN</sequence>
<dbReference type="EMBL" id="OU900094">
    <property type="protein sequence ID" value="CAG9854364.1"/>
    <property type="molecule type" value="Genomic_DNA"/>
</dbReference>
<dbReference type="InterPro" id="IPR001079">
    <property type="entry name" value="Galectin_CRD"/>
</dbReference>